<reference evidence="3 4" key="1">
    <citation type="submission" date="2020-04" db="EMBL/GenBank/DDBJ databases">
        <title>A novel gut-associated lysogenic phage, Bacteroides phage BV01, alters the host transcriptome and bile acid metabolism in Bacteroides vulgatus.</title>
        <authorList>
            <person name="Campbell D.E."/>
            <person name="Ly L."/>
            <person name="Ridlon J.M."/>
            <person name="Hsiao A."/>
            <person name="Degnan P.H."/>
        </authorList>
    </citation>
    <scope>NUCLEOTIDE SEQUENCE [LARGE SCALE GENOMIC DNA]</scope>
    <source>
        <strain evidence="3 4">VPI-4506</strain>
    </source>
</reference>
<evidence type="ECO:0000313" key="3">
    <source>
        <dbReference type="EMBL" id="NMW37023.1"/>
    </source>
</evidence>
<dbReference type="Pfam" id="PF01076">
    <property type="entry name" value="Mob_Pre"/>
    <property type="match status" value="1"/>
</dbReference>
<dbReference type="NCBIfam" id="NF041497">
    <property type="entry name" value="MobV"/>
    <property type="match status" value="1"/>
</dbReference>
<protein>
    <recommendedName>
        <fullName evidence="5">Recombinase</fullName>
    </recommendedName>
</protein>
<evidence type="ECO:0000313" key="4">
    <source>
        <dbReference type="Proteomes" id="UP000555193"/>
    </source>
</evidence>
<comment type="caution">
    <text evidence="3">The sequence shown here is derived from an EMBL/GenBank/DDBJ whole genome shotgun (WGS) entry which is preliminary data.</text>
</comment>
<keyword evidence="1" id="KW-0175">Coiled coil</keyword>
<dbReference type="InterPro" id="IPR001668">
    <property type="entry name" value="Mob_Pre"/>
</dbReference>
<evidence type="ECO:0000256" key="1">
    <source>
        <dbReference type="SAM" id="Coils"/>
    </source>
</evidence>
<name>A0ABD6L633_PHOVU</name>
<accession>A0ABD6L633</accession>
<dbReference type="RefSeq" id="WP_172773116.1">
    <property type="nucleotide sequence ID" value="NZ_JABDSH010000082.1"/>
</dbReference>
<proteinExistence type="predicted"/>
<evidence type="ECO:0008006" key="5">
    <source>
        <dbReference type="Google" id="ProtNLM"/>
    </source>
</evidence>
<sequence>MQSNIPRAAIHVGKDKKSFSAQVGNEAERRGWDENVYRLKNADKEKNNHYNFSRKNLNFEIVKDGKIVPLGSNPIPLHERIQMRLDELGFKPYMDARHPDQVSKNSPNCTVSMIFSGDHDVLYNLAFGNQRIDTANPDADHSHIVLQQGIYKWAKDTYDFACRKWGEENIISFAVHCDETSIHAHVQTIPVEKVKKRGRIGSKYVNKNNPDIVLSTKEWRALPKEERDNYTKQTASKDYVECVSYAKVWGETRKAKSEYLSQLHTDYHNEVGCKYGLARGIPYNELSEEEKRGRRHKNKVILEAERQAKVALDKVEKYAVLATIDKQELTFPLLNIKTPVQEAMDAVKKELAIPIPALIGQKIWREERTTNINDAIKALVTAINVERDKQNYGIRASVNKTYTYYMQQLNKLIIENKALQNENDTLKAENTEVKQRISQLDENAVRRVTAQKDAVIERLNTKLASKNEDITKLKTDYNTLWEKYKILVIQWNDLTKQPEIIEAVKRVEERKKQEAEAKREEQARQDRFQDVLDRFISEGHEQLKAFSQSSRIDFDEKEAKAIYYGIMATATKSNIALRSLQGAIFAVERFLASMDWNGCGNYRRECVAHWTKLFATDEVVYNEPIIQNFLSFVDHMSCNADTYVSLGGSNGCADQLTNWDGTQKSGLGAPSKKKSQGLSR</sequence>
<dbReference type="CDD" id="cd17242">
    <property type="entry name" value="MobM_relaxase"/>
    <property type="match status" value="1"/>
</dbReference>
<evidence type="ECO:0000256" key="2">
    <source>
        <dbReference type="SAM" id="MobiDB-lite"/>
    </source>
</evidence>
<dbReference type="Proteomes" id="UP000555193">
    <property type="component" value="Unassembled WGS sequence"/>
</dbReference>
<feature type="coiled-coil region" evidence="1">
    <location>
        <begin position="409"/>
        <end position="476"/>
    </location>
</feature>
<dbReference type="EMBL" id="JABDSH010000082">
    <property type="protein sequence ID" value="NMW37023.1"/>
    <property type="molecule type" value="Genomic_DNA"/>
</dbReference>
<dbReference type="AlphaFoldDB" id="A0ABD6L633"/>
<organism evidence="3 4">
    <name type="scientific">Phocaeicola vulgatus</name>
    <name type="common">Bacteroides vulgatus</name>
    <dbReference type="NCBI Taxonomy" id="821"/>
    <lineage>
        <taxon>Bacteria</taxon>
        <taxon>Pseudomonadati</taxon>
        <taxon>Bacteroidota</taxon>
        <taxon>Bacteroidia</taxon>
        <taxon>Bacteroidales</taxon>
        <taxon>Bacteroidaceae</taxon>
        <taxon>Phocaeicola</taxon>
    </lineage>
</organism>
<dbReference type="Gene3D" id="3.30.930.30">
    <property type="match status" value="1"/>
</dbReference>
<gene>
    <name evidence="3" type="ORF">HKQ54_12940</name>
</gene>
<feature type="region of interest" description="Disordered" evidence="2">
    <location>
        <begin position="1"/>
        <end position="25"/>
    </location>
</feature>